<comment type="subcellular location">
    <subcellularLocation>
        <location evidence="2">Membrane</location>
        <topology evidence="2">Multi-pass membrane protein</topology>
    </subcellularLocation>
</comment>
<dbReference type="Gene3D" id="3.30.450.20">
    <property type="entry name" value="PAS domain"/>
    <property type="match status" value="1"/>
</dbReference>
<sequence length="332" mass="36351">MKIDLVDRFSPILPEPLAQALIGFVCAALAVLARGAVDVIFPYAGPFALTFPFVLFATLFGRWGAGIGVMCFSAVYAWYYVLPVTQSFTFEDPRDGPRVIVNVFSGFLIVLLAEYFRRFVRNVLLERDAIAEERRLLLEELDHRVKNNFTMVSAMVRMELQAAPEEAAASLRTIQGRVESIARAHESLYRGDGDIGAVAMRPYLSNLCASLNTAYFQGRNTIVADVCDVPLPRDEAVAIGLVVNELCVNASKHAFPEREDGRVEVKMENTAEAIVVSVSDNGVGMKGEAVREGSLGQRLITAFSAQAGGSIERVDLDVGTKFQLVLPKKQVA</sequence>
<dbReference type="Pfam" id="PF07568">
    <property type="entry name" value="HisKA_2"/>
    <property type="match status" value="1"/>
</dbReference>
<evidence type="ECO:0000256" key="12">
    <source>
        <dbReference type="ARBA" id="ARBA00023136"/>
    </source>
</evidence>
<dbReference type="InterPro" id="IPR038318">
    <property type="entry name" value="KdpD_sf"/>
</dbReference>
<dbReference type="SMART" id="SM00387">
    <property type="entry name" value="HATPase_c"/>
    <property type="match status" value="1"/>
</dbReference>
<keyword evidence="12 13" id="KW-0472">Membrane</keyword>
<keyword evidence="7" id="KW-0547">Nucleotide-binding</keyword>
<name>A0A073J868_9RHOB</name>
<evidence type="ECO:0000259" key="15">
    <source>
        <dbReference type="SMART" id="SM00911"/>
    </source>
</evidence>
<reference evidence="16 17" key="1">
    <citation type="submission" date="2014-01" db="EMBL/GenBank/DDBJ databases">
        <title>Sulfitobacter sp. H3 (MCCC 1A00686) Genome Sequencing.</title>
        <authorList>
            <person name="Lai Q."/>
            <person name="Hong Z."/>
        </authorList>
    </citation>
    <scope>NUCLEOTIDE SEQUENCE [LARGE SCALE GENOMIC DNA]</scope>
    <source>
        <strain evidence="16 17">H3</strain>
    </source>
</reference>
<feature type="transmembrane region" description="Helical" evidence="13">
    <location>
        <begin position="99"/>
        <end position="116"/>
    </location>
</feature>
<dbReference type="Pfam" id="PF13581">
    <property type="entry name" value="HATPase_c_2"/>
    <property type="match status" value="1"/>
</dbReference>
<dbReference type="RefSeq" id="WP_037921583.1">
    <property type="nucleotide sequence ID" value="NZ_CP054599.1"/>
</dbReference>
<feature type="transmembrane region" description="Helical" evidence="13">
    <location>
        <begin position="20"/>
        <end position="41"/>
    </location>
</feature>
<evidence type="ECO:0000256" key="8">
    <source>
        <dbReference type="ARBA" id="ARBA00022777"/>
    </source>
</evidence>
<accession>A0A073J868</accession>
<evidence type="ECO:0000313" key="16">
    <source>
        <dbReference type="EMBL" id="KEJ98124.1"/>
    </source>
</evidence>
<dbReference type="SUPFAM" id="SSF55874">
    <property type="entry name" value="ATPase domain of HSP90 chaperone/DNA topoisomerase II/histidine kinase"/>
    <property type="match status" value="1"/>
</dbReference>
<evidence type="ECO:0000256" key="6">
    <source>
        <dbReference type="ARBA" id="ARBA00022692"/>
    </source>
</evidence>
<keyword evidence="4" id="KW-0597">Phosphoprotein</keyword>
<dbReference type="GeneID" id="68870676"/>
<comment type="caution">
    <text evidence="16">The sequence shown here is derived from an EMBL/GenBank/DDBJ whole genome shotgun (WGS) entry which is preliminary data.</text>
</comment>
<keyword evidence="10 13" id="KW-1133">Transmembrane helix</keyword>
<dbReference type="SMART" id="SM00911">
    <property type="entry name" value="HWE_HK"/>
    <property type="match status" value="1"/>
</dbReference>
<dbReference type="AlphaFoldDB" id="A0A073J868"/>
<feature type="domain" description="Signal transduction histidine kinase HWE region" evidence="15">
    <location>
        <begin position="140"/>
        <end position="228"/>
    </location>
</feature>
<evidence type="ECO:0000256" key="7">
    <source>
        <dbReference type="ARBA" id="ARBA00022741"/>
    </source>
</evidence>
<evidence type="ECO:0000256" key="5">
    <source>
        <dbReference type="ARBA" id="ARBA00022679"/>
    </source>
</evidence>
<evidence type="ECO:0000259" key="14">
    <source>
        <dbReference type="SMART" id="SM00387"/>
    </source>
</evidence>
<keyword evidence="8" id="KW-0418">Kinase</keyword>
<dbReference type="OrthoDB" id="9767435at2"/>
<evidence type="ECO:0000256" key="13">
    <source>
        <dbReference type="SAM" id="Phobius"/>
    </source>
</evidence>
<evidence type="ECO:0000256" key="9">
    <source>
        <dbReference type="ARBA" id="ARBA00022840"/>
    </source>
</evidence>
<evidence type="ECO:0000256" key="1">
    <source>
        <dbReference type="ARBA" id="ARBA00000085"/>
    </source>
</evidence>
<protein>
    <recommendedName>
        <fullName evidence="3">histidine kinase</fullName>
        <ecNumber evidence="3">2.7.13.3</ecNumber>
    </recommendedName>
</protein>
<keyword evidence="11" id="KW-0902">Two-component regulatory system</keyword>
<keyword evidence="17" id="KW-1185">Reference proteome</keyword>
<keyword evidence="6 13" id="KW-0812">Transmembrane</keyword>
<proteinExistence type="predicted"/>
<dbReference type="Proteomes" id="UP000027746">
    <property type="component" value="Unassembled WGS sequence"/>
</dbReference>
<dbReference type="GO" id="GO:0005524">
    <property type="term" value="F:ATP binding"/>
    <property type="evidence" value="ECO:0007669"/>
    <property type="project" value="UniProtKB-KW"/>
</dbReference>
<dbReference type="InterPro" id="IPR011495">
    <property type="entry name" value="Sig_transdc_His_kin_sub2_dim/P"/>
</dbReference>
<organism evidence="16 17">
    <name type="scientific">Pseudosulfitobacter pseudonitzschiae</name>
    <dbReference type="NCBI Taxonomy" id="1402135"/>
    <lineage>
        <taxon>Bacteria</taxon>
        <taxon>Pseudomonadati</taxon>
        <taxon>Pseudomonadota</taxon>
        <taxon>Alphaproteobacteria</taxon>
        <taxon>Rhodobacterales</taxon>
        <taxon>Roseobacteraceae</taxon>
        <taxon>Pseudosulfitobacter</taxon>
    </lineage>
</organism>
<comment type="catalytic activity">
    <reaction evidence="1">
        <text>ATP + protein L-histidine = ADP + protein N-phospho-L-histidine.</text>
        <dbReference type="EC" id="2.7.13.3"/>
    </reaction>
</comment>
<keyword evidence="5" id="KW-0808">Transferase</keyword>
<dbReference type="PANTHER" id="PTHR41523:SF8">
    <property type="entry name" value="ETHYLENE RESPONSE SENSOR PROTEIN"/>
    <property type="match status" value="1"/>
</dbReference>
<dbReference type="Gene3D" id="1.20.120.620">
    <property type="entry name" value="Backbone structure of the membrane domain of e. Coli histidine kinase receptor kdpd"/>
    <property type="match status" value="1"/>
</dbReference>
<dbReference type="Gene3D" id="3.30.565.10">
    <property type="entry name" value="Histidine kinase-like ATPase, C-terminal domain"/>
    <property type="match status" value="1"/>
</dbReference>
<dbReference type="EMBL" id="JAMD01000001">
    <property type="protein sequence ID" value="KEJ98124.1"/>
    <property type="molecule type" value="Genomic_DNA"/>
</dbReference>
<dbReference type="Pfam" id="PF13493">
    <property type="entry name" value="DUF4118"/>
    <property type="match status" value="1"/>
</dbReference>
<dbReference type="InterPro" id="IPR003594">
    <property type="entry name" value="HATPase_dom"/>
</dbReference>
<evidence type="ECO:0000256" key="3">
    <source>
        <dbReference type="ARBA" id="ARBA00012438"/>
    </source>
</evidence>
<evidence type="ECO:0000256" key="11">
    <source>
        <dbReference type="ARBA" id="ARBA00023012"/>
    </source>
</evidence>
<feature type="transmembrane region" description="Helical" evidence="13">
    <location>
        <begin position="53"/>
        <end position="79"/>
    </location>
</feature>
<dbReference type="EC" id="2.7.13.3" evidence="3"/>
<dbReference type="InterPro" id="IPR025201">
    <property type="entry name" value="KdpD_TM"/>
</dbReference>
<keyword evidence="9" id="KW-0067">ATP-binding</keyword>
<evidence type="ECO:0000256" key="2">
    <source>
        <dbReference type="ARBA" id="ARBA00004141"/>
    </source>
</evidence>
<gene>
    <name evidence="16" type="ORF">SUH3_03770</name>
</gene>
<dbReference type="InterPro" id="IPR011102">
    <property type="entry name" value="Sig_transdc_His_kinase_HWE"/>
</dbReference>
<evidence type="ECO:0000256" key="10">
    <source>
        <dbReference type="ARBA" id="ARBA00022989"/>
    </source>
</evidence>
<evidence type="ECO:0000313" key="17">
    <source>
        <dbReference type="Proteomes" id="UP000027746"/>
    </source>
</evidence>
<feature type="domain" description="Histidine kinase/HSP90-like ATPase" evidence="14">
    <location>
        <begin position="234"/>
        <end position="330"/>
    </location>
</feature>
<dbReference type="GO" id="GO:0004673">
    <property type="term" value="F:protein histidine kinase activity"/>
    <property type="evidence" value="ECO:0007669"/>
    <property type="project" value="UniProtKB-EC"/>
</dbReference>
<dbReference type="InterPro" id="IPR036890">
    <property type="entry name" value="HATPase_C_sf"/>
</dbReference>
<dbReference type="PANTHER" id="PTHR41523">
    <property type="entry name" value="TWO-COMPONENT SYSTEM SENSOR PROTEIN"/>
    <property type="match status" value="1"/>
</dbReference>
<evidence type="ECO:0000256" key="4">
    <source>
        <dbReference type="ARBA" id="ARBA00022553"/>
    </source>
</evidence>